<proteinExistence type="predicted"/>
<comment type="subcellular location">
    <subcellularLocation>
        <location evidence="1">Golgi apparatus membrane</location>
        <topology evidence="1">Single-pass type II membrane protein</topology>
    </subcellularLocation>
</comment>
<dbReference type="AlphaFoldDB" id="A0AAW2RL11"/>
<evidence type="ECO:0000313" key="6">
    <source>
        <dbReference type="EMBL" id="KAL0380133.1"/>
    </source>
</evidence>
<dbReference type="InterPro" id="IPR049625">
    <property type="entry name" value="Glyco_transf_61_cat"/>
</dbReference>
<evidence type="ECO:0000256" key="3">
    <source>
        <dbReference type="ARBA" id="ARBA00022679"/>
    </source>
</evidence>
<feature type="domain" description="Glycosyltransferase 61 catalytic" evidence="5">
    <location>
        <begin position="314"/>
        <end position="416"/>
    </location>
</feature>
<evidence type="ECO:0000259" key="5">
    <source>
        <dbReference type="Pfam" id="PF04577"/>
    </source>
</evidence>
<dbReference type="Pfam" id="PF04577">
    <property type="entry name" value="Glyco_transf_61"/>
    <property type="match status" value="1"/>
</dbReference>
<name>A0AAW2RL11_9LAMI</name>
<dbReference type="PANTHER" id="PTHR20961">
    <property type="entry name" value="GLYCOSYLTRANSFERASE"/>
    <property type="match status" value="1"/>
</dbReference>
<evidence type="ECO:0000256" key="1">
    <source>
        <dbReference type="ARBA" id="ARBA00004323"/>
    </source>
</evidence>
<evidence type="ECO:0000256" key="2">
    <source>
        <dbReference type="ARBA" id="ARBA00022676"/>
    </source>
</evidence>
<sequence length="512" mass="58186">MYDPIFAKSFNQYQRRRFGCCALLLCFITAFSISSTFNSHRQSASVIGDAISLQLAINAVHDMRVIDDTSEKHEKRGGNAAGDLELQINATDENSMVVVNNTSPISQRLLAINETRKTAAPFHRISEYSLANYYAVEGDIRIEANSSTIFVVIKPLDMSISSSNSTSSWSIQPYPRKGLSHVKNWTLSIVRQDDDNYSNVPKCTQNHRRPAILFSVAGFSGNYFHDFADLLFPLYTTSSHYEKEVHFLASDYKSWWISKYRRILDLLTSHDVVDIDNEKVHVHCYNNMVAGLNFHKELMIDPALSEPPSGLSMHHFKQLLRRAYSLERKRAVRSKKGDGTKKPRLMIISRNRTRAITNEDHVSRLARKLGYEVVSAEARVSTNVTSFAQTVNSCDVLMGVHGAGLTNMVFLPDYAVLIQVIPFGEIDEFARLDFRDPAAGMNIRYLEYKVSVKESSLSQQYPTDHPVLKDPKSYRRRGWDALSSIYLDQQNVTIDLDRFRGTLVKALKLLRH</sequence>
<reference evidence="6" key="1">
    <citation type="submission" date="2020-06" db="EMBL/GenBank/DDBJ databases">
        <authorList>
            <person name="Li T."/>
            <person name="Hu X."/>
            <person name="Zhang T."/>
            <person name="Song X."/>
            <person name="Zhang H."/>
            <person name="Dai N."/>
            <person name="Sheng W."/>
            <person name="Hou X."/>
            <person name="Wei L."/>
        </authorList>
    </citation>
    <scope>NUCLEOTIDE SEQUENCE</scope>
    <source>
        <strain evidence="6">G01</strain>
        <tissue evidence="6">Leaf</tissue>
    </source>
</reference>
<dbReference type="PANTHER" id="PTHR20961:SF149">
    <property type="entry name" value="PROTEIN O-LINKED-MANNOSE BETA-1,4-N-ACETYLGLUCOSAMINYLTRANSFERASE 2-LIKE"/>
    <property type="match status" value="1"/>
</dbReference>
<dbReference type="GO" id="GO:0016763">
    <property type="term" value="F:pentosyltransferase activity"/>
    <property type="evidence" value="ECO:0007669"/>
    <property type="project" value="UniProtKB-ARBA"/>
</dbReference>
<keyword evidence="3" id="KW-0808">Transferase</keyword>
<gene>
    <name evidence="6" type="ORF">Sangu_0077600</name>
</gene>
<dbReference type="EMBL" id="JACGWK010000001">
    <property type="protein sequence ID" value="KAL0380133.1"/>
    <property type="molecule type" value="Genomic_DNA"/>
</dbReference>
<evidence type="ECO:0000256" key="4">
    <source>
        <dbReference type="ARBA" id="ARBA00023180"/>
    </source>
</evidence>
<reference evidence="6" key="2">
    <citation type="journal article" date="2024" name="Plant">
        <title>Genomic evolution and insights into agronomic trait innovations of Sesamum species.</title>
        <authorList>
            <person name="Miao H."/>
            <person name="Wang L."/>
            <person name="Qu L."/>
            <person name="Liu H."/>
            <person name="Sun Y."/>
            <person name="Le M."/>
            <person name="Wang Q."/>
            <person name="Wei S."/>
            <person name="Zheng Y."/>
            <person name="Lin W."/>
            <person name="Duan Y."/>
            <person name="Cao H."/>
            <person name="Xiong S."/>
            <person name="Wang X."/>
            <person name="Wei L."/>
            <person name="Li C."/>
            <person name="Ma Q."/>
            <person name="Ju M."/>
            <person name="Zhao R."/>
            <person name="Li G."/>
            <person name="Mu C."/>
            <person name="Tian Q."/>
            <person name="Mei H."/>
            <person name="Zhang T."/>
            <person name="Gao T."/>
            <person name="Zhang H."/>
        </authorList>
    </citation>
    <scope>NUCLEOTIDE SEQUENCE</scope>
    <source>
        <strain evidence="6">G01</strain>
    </source>
</reference>
<keyword evidence="2" id="KW-0328">Glycosyltransferase</keyword>
<accession>A0AAW2RL11</accession>
<dbReference type="GO" id="GO:0000139">
    <property type="term" value="C:Golgi membrane"/>
    <property type="evidence" value="ECO:0007669"/>
    <property type="project" value="UniProtKB-SubCell"/>
</dbReference>
<organism evidence="6">
    <name type="scientific">Sesamum angustifolium</name>
    <dbReference type="NCBI Taxonomy" id="2727405"/>
    <lineage>
        <taxon>Eukaryota</taxon>
        <taxon>Viridiplantae</taxon>
        <taxon>Streptophyta</taxon>
        <taxon>Embryophyta</taxon>
        <taxon>Tracheophyta</taxon>
        <taxon>Spermatophyta</taxon>
        <taxon>Magnoliopsida</taxon>
        <taxon>eudicotyledons</taxon>
        <taxon>Gunneridae</taxon>
        <taxon>Pentapetalae</taxon>
        <taxon>asterids</taxon>
        <taxon>lamiids</taxon>
        <taxon>Lamiales</taxon>
        <taxon>Pedaliaceae</taxon>
        <taxon>Sesamum</taxon>
    </lineage>
</organism>
<protein>
    <submittedName>
        <fullName evidence="6">Alpha-1,3-arabinosyltransferase XAT3</fullName>
    </submittedName>
</protein>
<dbReference type="InterPro" id="IPR007657">
    <property type="entry name" value="Glycosyltransferase_61"/>
</dbReference>
<keyword evidence="4" id="KW-0325">Glycoprotein</keyword>
<comment type="caution">
    <text evidence="6">The sequence shown here is derived from an EMBL/GenBank/DDBJ whole genome shotgun (WGS) entry which is preliminary data.</text>
</comment>